<keyword evidence="4" id="KW-1185">Reference proteome</keyword>
<name>A0ABT0TW89_9GAMM</name>
<reference evidence="3" key="1">
    <citation type="submission" date="2022-01" db="EMBL/GenBank/DDBJ databases">
        <title>Genome assemble of Metamasius hemipterus Nardonella endosymbiont.</title>
        <authorList>
            <person name="Palmieri L."/>
            <person name="Pavarini R."/>
            <person name="Sharma P."/>
        </authorList>
    </citation>
    <scope>NUCLEOTIDE SEQUENCE [LARGE SCALE GENOMIC DNA]</scope>
    <source>
        <strain evidence="3">NARMHE1</strain>
    </source>
</reference>
<organism evidence="3 4">
    <name type="scientific">endosymbiont of Metamasius hemipterus</name>
    <dbReference type="NCBI Taxonomy" id="204627"/>
    <lineage>
        <taxon>Bacteria</taxon>
        <taxon>Pseudomonadati</taxon>
        <taxon>Pseudomonadota</taxon>
        <taxon>Gammaproteobacteria</taxon>
        <taxon>Candidatus Nardonella</taxon>
    </lineage>
</organism>
<dbReference type="EMBL" id="JAKMAI010000005">
    <property type="protein sequence ID" value="MCM0158267.1"/>
    <property type="molecule type" value="Genomic_DNA"/>
</dbReference>
<dbReference type="Gene3D" id="1.20.58.1480">
    <property type="match status" value="1"/>
</dbReference>
<evidence type="ECO:0000313" key="4">
    <source>
        <dbReference type="Proteomes" id="UP001203831"/>
    </source>
</evidence>
<sequence>MNKEIKFNLILSYPIIIVSNIIIYPFVTINLLINENILINSLYRSIEINNKIVLLIKNNNIINNLNNIGILVNIIKILKFPNGNIKILIKGINLVKILNCIFNKKYIYGSIEILNYIYDYNINKTIIYKRFILNKFYKYNLFNKIVTNKIINFLSNIKELIKLLNNIIYYSNFKFINKYKLLCELSIKKNLYLLINY</sequence>
<evidence type="ECO:0000259" key="2">
    <source>
        <dbReference type="PROSITE" id="PS51787"/>
    </source>
</evidence>
<dbReference type="PROSITE" id="PS51787">
    <property type="entry name" value="LON_N"/>
    <property type="match status" value="1"/>
</dbReference>
<dbReference type="InterPro" id="IPR046336">
    <property type="entry name" value="Lon_prtase_N_sf"/>
</dbReference>
<keyword evidence="1" id="KW-0472">Membrane</keyword>
<dbReference type="Proteomes" id="UP001203831">
    <property type="component" value="Unassembled WGS sequence"/>
</dbReference>
<keyword evidence="1" id="KW-1133">Transmembrane helix</keyword>
<evidence type="ECO:0000256" key="1">
    <source>
        <dbReference type="SAM" id="Phobius"/>
    </source>
</evidence>
<evidence type="ECO:0000313" key="3">
    <source>
        <dbReference type="EMBL" id="MCM0158267.1"/>
    </source>
</evidence>
<dbReference type="SMART" id="SM00464">
    <property type="entry name" value="LON"/>
    <property type="match status" value="1"/>
</dbReference>
<protein>
    <submittedName>
        <fullName evidence="3">LON peptidase substrate-binding domain-containing protein</fullName>
    </submittedName>
</protein>
<feature type="transmembrane region" description="Helical" evidence="1">
    <location>
        <begin position="7"/>
        <end position="27"/>
    </location>
</feature>
<dbReference type="InterPro" id="IPR003111">
    <property type="entry name" value="Lon_prtase_N"/>
</dbReference>
<dbReference type="RefSeq" id="WP_250672634.1">
    <property type="nucleotide sequence ID" value="NZ_JAKMAI010000005.1"/>
</dbReference>
<dbReference type="Gene3D" id="2.30.130.40">
    <property type="entry name" value="LON domain-like"/>
    <property type="match status" value="1"/>
</dbReference>
<comment type="caution">
    <text evidence="3">The sequence shown here is derived from an EMBL/GenBank/DDBJ whole genome shotgun (WGS) entry which is preliminary data.</text>
</comment>
<accession>A0ABT0TW89</accession>
<proteinExistence type="predicted"/>
<keyword evidence="1" id="KW-0812">Transmembrane</keyword>
<dbReference type="SUPFAM" id="SSF88697">
    <property type="entry name" value="PUA domain-like"/>
    <property type="match status" value="1"/>
</dbReference>
<dbReference type="Pfam" id="PF02190">
    <property type="entry name" value="LON_substr_bdg"/>
    <property type="match status" value="1"/>
</dbReference>
<gene>
    <name evidence="3" type="ORF">L7J86_00435</name>
</gene>
<dbReference type="InterPro" id="IPR015947">
    <property type="entry name" value="PUA-like_sf"/>
</dbReference>
<feature type="domain" description="Lon N-terminal" evidence="2">
    <location>
        <begin position="13"/>
        <end position="197"/>
    </location>
</feature>